<dbReference type="SUPFAM" id="SSF51230">
    <property type="entry name" value="Single hybrid motif"/>
    <property type="match status" value="1"/>
</dbReference>
<evidence type="ECO:0000256" key="11">
    <source>
        <dbReference type="ARBA" id="ARBA00023268"/>
    </source>
</evidence>
<comment type="cofactor">
    <cofactor evidence="1">
        <name>biotin</name>
        <dbReference type="ChEBI" id="CHEBI:57586"/>
    </cofactor>
</comment>
<dbReference type="Pfam" id="PF02786">
    <property type="entry name" value="CPSase_L_D2"/>
    <property type="match status" value="1"/>
</dbReference>
<dbReference type="InterPro" id="IPR005479">
    <property type="entry name" value="CPAse_ATP-bd"/>
</dbReference>
<keyword evidence="3" id="KW-0444">Lipid biosynthesis</keyword>
<comment type="pathway">
    <text evidence="2">Lipid metabolism; malonyl-CoA biosynthesis; malonyl-CoA from acetyl-CoA: step 1/1.</text>
</comment>
<evidence type="ECO:0000259" key="17">
    <source>
        <dbReference type="PROSITE" id="PS50975"/>
    </source>
</evidence>
<evidence type="ECO:0000259" key="19">
    <source>
        <dbReference type="PROSITE" id="PS50980"/>
    </source>
</evidence>
<evidence type="ECO:0000256" key="15">
    <source>
        <dbReference type="SAM" id="MobiDB-lite"/>
    </source>
</evidence>
<dbReference type="SUPFAM" id="SSF56059">
    <property type="entry name" value="Glutathione synthetase ATP-binding domain-like"/>
    <property type="match status" value="1"/>
</dbReference>
<dbReference type="PROSITE" id="PS00867">
    <property type="entry name" value="CPSASE_2"/>
    <property type="match status" value="1"/>
</dbReference>
<dbReference type="GO" id="GO:0006633">
    <property type="term" value="P:fatty acid biosynthetic process"/>
    <property type="evidence" value="ECO:0007669"/>
    <property type="project" value="UniProtKB-KW"/>
</dbReference>
<dbReference type="Gene3D" id="3.40.50.20">
    <property type="match status" value="1"/>
</dbReference>
<keyword evidence="8" id="KW-0443">Lipid metabolism</keyword>
<dbReference type="Pfam" id="PF00364">
    <property type="entry name" value="Biotin_lipoyl"/>
    <property type="match status" value="1"/>
</dbReference>
<feature type="domain" description="CoA carboxyltransferase C-terminal" evidence="20">
    <location>
        <begin position="1859"/>
        <end position="2173"/>
    </location>
</feature>
<evidence type="ECO:0000256" key="14">
    <source>
        <dbReference type="PROSITE-ProRule" id="PRU00409"/>
    </source>
</evidence>
<protein>
    <submittedName>
        <fullName evidence="21">Uncharacterized protein</fullName>
    </submittedName>
</protein>
<keyword evidence="6" id="KW-0276">Fatty acid metabolism</keyword>
<keyword evidence="11" id="KW-0511">Multifunctional enzyme</keyword>
<evidence type="ECO:0000256" key="1">
    <source>
        <dbReference type="ARBA" id="ARBA00001953"/>
    </source>
</evidence>
<dbReference type="FunFam" id="2.40.50.100:FF:000005">
    <property type="entry name" value="Acetyl-CoA carboxylase 1"/>
    <property type="match status" value="1"/>
</dbReference>
<dbReference type="EMBL" id="KZ303503">
    <property type="protein sequence ID" value="PIA15977.1"/>
    <property type="molecule type" value="Genomic_DNA"/>
</dbReference>
<dbReference type="InterPro" id="IPR011761">
    <property type="entry name" value="ATP-grasp"/>
</dbReference>
<dbReference type="SUPFAM" id="SSF51246">
    <property type="entry name" value="Rudiment single hybrid motif"/>
    <property type="match status" value="1"/>
</dbReference>
<dbReference type="Gene3D" id="3.90.1770.10">
    <property type="entry name" value="PreATP-grasp domain"/>
    <property type="match status" value="1"/>
</dbReference>
<dbReference type="Gene3D" id="2.40.460.10">
    <property type="entry name" value="Biotin dependent carboxylase carboxyltransferase"/>
    <property type="match status" value="1"/>
</dbReference>
<dbReference type="GO" id="GO:0003989">
    <property type="term" value="F:acetyl-CoA carboxylase activity"/>
    <property type="evidence" value="ECO:0007669"/>
    <property type="project" value="UniProtKB-EC"/>
</dbReference>
<dbReference type="InterPro" id="IPR049076">
    <property type="entry name" value="ACCA"/>
</dbReference>
<dbReference type="SMART" id="SM00878">
    <property type="entry name" value="Biotin_carb_C"/>
    <property type="match status" value="1"/>
</dbReference>
<evidence type="ECO:0000256" key="8">
    <source>
        <dbReference type="ARBA" id="ARBA00023098"/>
    </source>
</evidence>
<dbReference type="Pfam" id="PF02785">
    <property type="entry name" value="Biotin_carb_C"/>
    <property type="match status" value="1"/>
</dbReference>
<evidence type="ECO:0000256" key="13">
    <source>
        <dbReference type="ARBA" id="ARBA00048600"/>
    </source>
</evidence>
<dbReference type="SUPFAM" id="SSF52440">
    <property type="entry name" value="PreATP-grasp domain"/>
    <property type="match status" value="1"/>
</dbReference>
<dbReference type="InterPro" id="IPR011764">
    <property type="entry name" value="Biotin_carboxylation_dom"/>
</dbReference>
<dbReference type="Proteomes" id="UP000242474">
    <property type="component" value="Unassembled WGS sequence"/>
</dbReference>
<dbReference type="GO" id="GO:0005739">
    <property type="term" value="C:mitochondrion"/>
    <property type="evidence" value="ECO:0007669"/>
    <property type="project" value="TreeGrafter"/>
</dbReference>
<dbReference type="UniPathway" id="UPA00655">
    <property type="reaction ID" value="UER00711"/>
</dbReference>
<dbReference type="FunFam" id="3.40.50.20:FF:000005">
    <property type="entry name" value="acetyl-CoA carboxylase isoform X2"/>
    <property type="match status" value="1"/>
</dbReference>
<comment type="catalytic activity">
    <reaction evidence="13">
        <text>N(6)-biotinyl-L-lysyl-[protein] + hydrogencarbonate + ATP = N(6)-carboxybiotinyl-L-lysyl-[protein] + ADP + phosphate + H(+)</text>
        <dbReference type="Rhea" id="RHEA:13501"/>
        <dbReference type="Rhea" id="RHEA-COMP:10505"/>
        <dbReference type="Rhea" id="RHEA-COMP:10506"/>
        <dbReference type="ChEBI" id="CHEBI:15378"/>
        <dbReference type="ChEBI" id="CHEBI:17544"/>
        <dbReference type="ChEBI" id="CHEBI:30616"/>
        <dbReference type="ChEBI" id="CHEBI:43474"/>
        <dbReference type="ChEBI" id="CHEBI:83144"/>
        <dbReference type="ChEBI" id="CHEBI:83145"/>
        <dbReference type="ChEBI" id="CHEBI:456216"/>
        <dbReference type="EC" id="6.3.4.14"/>
    </reaction>
</comment>
<feature type="domain" description="CoA carboxyltransferase N-terminal" evidence="19">
    <location>
        <begin position="1507"/>
        <end position="1852"/>
    </location>
</feature>
<organism evidence="21 22">
    <name type="scientific">Coemansia reversa (strain ATCC 12441 / NRRL 1564)</name>
    <dbReference type="NCBI Taxonomy" id="763665"/>
    <lineage>
        <taxon>Eukaryota</taxon>
        <taxon>Fungi</taxon>
        <taxon>Fungi incertae sedis</taxon>
        <taxon>Zoopagomycota</taxon>
        <taxon>Kickxellomycotina</taxon>
        <taxon>Kickxellomycetes</taxon>
        <taxon>Kickxellales</taxon>
        <taxon>Kickxellaceae</taxon>
        <taxon>Coemansia</taxon>
    </lineage>
</organism>
<evidence type="ECO:0000259" key="16">
    <source>
        <dbReference type="PROSITE" id="PS50968"/>
    </source>
</evidence>
<dbReference type="FunFam" id="3.30.1490.20:FF:000003">
    <property type="entry name" value="acetyl-CoA carboxylase isoform X1"/>
    <property type="match status" value="1"/>
</dbReference>
<evidence type="ECO:0000313" key="22">
    <source>
        <dbReference type="Proteomes" id="UP000242474"/>
    </source>
</evidence>
<feature type="compositionally biased region" description="Polar residues" evidence="15">
    <location>
        <begin position="1221"/>
        <end position="1230"/>
    </location>
</feature>
<dbReference type="PANTHER" id="PTHR45728:SF3">
    <property type="entry name" value="ACETYL-COA CARBOXYLASE"/>
    <property type="match status" value="1"/>
</dbReference>
<keyword evidence="7 14" id="KW-0067">ATP-binding</keyword>
<dbReference type="InterPro" id="IPR029045">
    <property type="entry name" value="ClpP/crotonase-like_dom_sf"/>
</dbReference>
<dbReference type="FunFam" id="3.90.226.10:FF:000010">
    <property type="entry name" value="acetyl-CoA carboxylase isoform X2"/>
    <property type="match status" value="1"/>
</dbReference>
<dbReference type="Gene3D" id="3.30.470.20">
    <property type="entry name" value="ATP-grasp fold, B domain"/>
    <property type="match status" value="1"/>
</dbReference>
<evidence type="ECO:0000256" key="6">
    <source>
        <dbReference type="ARBA" id="ARBA00022832"/>
    </source>
</evidence>
<evidence type="ECO:0000313" key="21">
    <source>
        <dbReference type="EMBL" id="PIA15977.1"/>
    </source>
</evidence>
<dbReference type="InterPro" id="IPR016185">
    <property type="entry name" value="PreATP-grasp_dom_sf"/>
</dbReference>
<name>A0A2G5BB86_COERN</name>
<dbReference type="InterPro" id="IPR005481">
    <property type="entry name" value="BC-like_N"/>
</dbReference>
<evidence type="ECO:0000256" key="10">
    <source>
        <dbReference type="ARBA" id="ARBA00023267"/>
    </source>
</evidence>
<feature type="region of interest" description="Disordered" evidence="15">
    <location>
        <begin position="1205"/>
        <end position="1232"/>
    </location>
</feature>
<dbReference type="InterPro" id="IPR049074">
    <property type="entry name" value="ACCA_BT"/>
</dbReference>
<dbReference type="PROSITE" id="PS50989">
    <property type="entry name" value="COA_CT_CTER"/>
    <property type="match status" value="1"/>
</dbReference>
<dbReference type="InterPro" id="IPR013537">
    <property type="entry name" value="AcCoA_COase_cen"/>
</dbReference>
<dbReference type="InterPro" id="IPR013815">
    <property type="entry name" value="ATP_grasp_subdomain_1"/>
</dbReference>
<evidence type="ECO:0000256" key="4">
    <source>
        <dbReference type="ARBA" id="ARBA00022598"/>
    </source>
</evidence>
<dbReference type="InterPro" id="IPR000089">
    <property type="entry name" value="Biotin_lipoyl"/>
</dbReference>
<comment type="catalytic activity">
    <reaction evidence="12">
        <text>hydrogencarbonate + acetyl-CoA + ATP = malonyl-CoA + ADP + phosphate + H(+)</text>
        <dbReference type="Rhea" id="RHEA:11308"/>
        <dbReference type="ChEBI" id="CHEBI:15378"/>
        <dbReference type="ChEBI" id="CHEBI:17544"/>
        <dbReference type="ChEBI" id="CHEBI:30616"/>
        <dbReference type="ChEBI" id="CHEBI:43474"/>
        <dbReference type="ChEBI" id="CHEBI:57288"/>
        <dbReference type="ChEBI" id="CHEBI:57384"/>
        <dbReference type="ChEBI" id="CHEBI:456216"/>
        <dbReference type="EC" id="6.4.1.2"/>
    </reaction>
</comment>
<dbReference type="Gene3D" id="3.90.226.10">
    <property type="entry name" value="2-enoyl-CoA Hydratase, Chain A, domain 1"/>
    <property type="match status" value="2"/>
</dbReference>
<feature type="domain" description="ATP-grasp" evidence="17">
    <location>
        <begin position="188"/>
        <end position="382"/>
    </location>
</feature>
<dbReference type="PROSITE" id="PS50979">
    <property type="entry name" value="BC"/>
    <property type="match status" value="1"/>
</dbReference>
<dbReference type="Gene3D" id="3.30.1490.20">
    <property type="entry name" value="ATP-grasp fold, A domain"/>
    <property type="match status" value="1"/>
</dbReference>
<dbReference type="PROSITE" id="PS50975">
    <property type="entry name" value="ATP_GRASP"/>
    <property type="match status" value="1"/>
</dbReference>
<dbReference type="InterPro" id="IPR005482">
    <property type="entry name" value="Biotin_COase_C"/>
</dbReference>
<dbReference type="GO" id="GO:0005524">
    <property type="term" value="F:ATP binding"/>
    <property type="evidence" value="ECO:0007669"/>
    <property type="project" value="UniProtKB-UniRule"/>
</dbReference>
<dbReference type="Pfam" id="PF08326">
    <property type="entry name" value="ACC_central"/>
    <property type="match status" value="1"/>
</dbReference>
<keyword evidence="22" id="KW-1185">Reference proteome</keyword>
<evidence type="ECO:0000256" key="3">
    <source>
        <dbReference type="ARBA" id="ARBA00022516"/>
    </source>
</evidence>
<evidence type="ECO:0000256" key="12">
    <source>
        <dbReference type="ARBA" id="ARBA00048065"/>
    </source>
</evidence>
<keyword evidence="5 14" id="KW-0547">Nucleotide-binding</keyword>
<accession>A0A2G5BB86</accession>
<dbReference type="FunFam" id="3.30.470.20:FF:000005">
    <property type="entry name" value="Acetyl-CoA carboxylase 1"/>
    <property type="match status" value="1"/>
</dbReference>
<dbReference type="Pfam" id="PF00289">
    <property type="entry name" value="Biotin_carb_N"/>
    <property type="match status" value="1"/>
</dbReference>
<dbReference type="SUPFAM" id="SSF52096">
    <property type="entry name" value="ClpP/crotonase"/>
    <property type="match status" value="2"/>
</dbReference>
<dbReference type="PROSITE" id="PS50980">
    <property type="entry name" value="COA_CT_NTER"/>
    <property type="match status" value="1"/>
</dbReference>
<reference evidence="21 22" key="1">
    <citation type="journal article" date="2015" name="Genome Biol. Evol.">
        <title>Phylogenomic analyses indicate that early fungi evolved digesting cell walls of algal ancestors of land plants.</title>
        <authorList>
            <person name="Chang Y."/>
            <person name="Wang S."/>
            <person name="Sekimoto S."/>
            <person name="Aerts A.L."/>
            <person name="Choi C."/>
            <person name="Clum A."/>
            <person name="LaButti K.M."/>
            <person name="Lindquist E.A."/>
            <person name="Yee Ngan C."/>
            <person name="Ohm R.A."/>
            <person name="Salamov A.A."/>
            <person name="Grigoriev I.V."/>
            <person name="Spatafora J.W."/>
            <person name="Berbee M.L."/>
        </authorList>
    </citation>
    <scope>NUCLEOTIDE SEQUENCE [LARGE SCALE GENOMIC DNA]</scope>
    <source>
        <strain evidence="21 22">NRRL 1564</strain>
    </source>
</reference>
<dbReference type="Gene3D" id="2.40.50.100">
    <property type="match status" value="1"/>
</dbReference>
<sequence length="2266" mass="250559">MTVNIESVGGNSVDAAADHKVRDFVKEQGGHTVITRVLIANNGIAAVKEIRSVRQWAYATFGDERAIEFVVMATPEDLKVNAEYIRMADQYVEVPGGTNNNNYANVELIVDVAERTGAHAVWAGWGHASENPLLPESLRESKSKVVFIGPPGSAMRSLGDKISSTIVAQHAEVPTMPWSGDGITETEVNELGHLEVPDGAYQAATTHNMEEGLAQAQRIGFPVMIKASEGGGGKGIRMVSKESDFASSFYQCQAEVPGSPIFIMKLAGESRHLEVQVLADQYGNAISLFGRDCSVQRRHQKIIEEAPVSIAKPDTFEQMEKAAVRLARLVGYVSAGTVEYLYTPADDKFYFLELNPRLQVEHPTTEMVSGVNLPAAQLLVAMGIPLHRIREIRHLYGLDPNGTSSIDFDFVSPQASEVQRRPKPKGHVIAVRITAENPEAGFKPSSGMMQSLNFRSSTNVWGYFSVSANGGLHEYADSQFGHIFAYGGNREQARQAMVVALKEISIRGDFRTTVEYLVRLLEMSDFRSNAFTTAWLDRLISAHLTAERPDAELAVICGAACMAQSQGAQLMGEFKIAMDRGQAPSKEVLRSTFVVEFIYEGVRYRFVATRTGPTGWMLYLNGSKVAVGVRALSDGGVLVLLDGKSHTCYTSAEVGATRLLVDERTCLLEDEMDPTQLRAPSPGKLVRFLADSGGHVKSGEAYAEIEVMKMYMQLTTAEDGVVQFVKQPGAALSAGEVVGVLTLDDPSKVKHARPFEGQLAAYGPPQAYGTKTHQALRRALGLLINGLNGYDTPVPAPQLIEQVSELLMRPELPFLEINEVLSALNSRLPAKLSSALHAEIARAQEQQGGAYFPARELISIINEGLGEIAPAQAVTLTATVQPILEVLGAYKNGLKAHDRDVFVSLLQRFVDAEATFSRCANDEEGFFALREQHRTQPEIIIETMVSHAGVASKSKIVLAILDVIQPTSAQNGCLDPRYEEVLKSLAELTGRATAKVALRAREVLLQGQVPSLEERRRQMESMLRSSVSETVYGTGVAHRTPSYDAIKDLIVTNYYVFDVLQTFLHHEDEYVRLAALEVYVRRAYHMYHLVDFDYLTEPNAPFMVHWRFILQDDSSGMIGQVGKDTSMSDLKRIMSVSDLEFAVDKDADPEQYLRQGAMASFETFEHMATHFGSLISLVSGGSDSSSSRAESPALGMRMPGRFAPMSALDGDAASKAPATRSGASTPSSSRGARYGHVINAALQVPQDDPFDDDTWAERLQQFAAAHAAELRESGVRRLTFVLQRADQHPGTFTFRENLDFAEDKTIRHIEPGLAYQLELPRLANFDIRPCFSDNRQLHIYHGISKENAADSRFFVRVLVRPGRLSTAVATVDYLISETDRLLNDILDALEILSADYPNSDCNHLFISFLPIFNLDASEFEPAYRGFLERHGKRLFRLRVTAAEIRFLVQTGSAEDMPTPFRFCIFNKSGFVPKLENYIEERDEAGEWVFRSLDTPAGAYNGMRVNTPHQPKEWLQPRRYKAHVMGTTYVYDFPDLFQQAVSVQWTRVAKLSGAAALAVPPQLLTAHELVWDEAAQELVESDREPGRNTCGMVAWVLTMYTPESPEGRKIVVISNDITFKIGSFGVPEDELFYHATQYARAHGYPRVYLSANSGARIGLADEVRELFRTCWRDPENPDQGFEYLYLSEDDHAKLESSEEGKVRSVITEPITMPDGEVRHRLLTIVGASDGLGVENLRGSGMIAGETARAYNDIFTVTLVTCRSVGIGAYLVRLGQRSVQNEGQPIILTGAPALNKVLGREVYTSNLQLGGTQVMFKNGVSHLTADNDFAGICKIVRWLSFVPAVRDAPALPVAAAMQMDPVERSIDYEPPAGPSDPRLFLAGVETDAGWMSGFFDRGSFVETLGGWARTVVTGRARLGGIPVGVVAVEGRTVENVVPADPANPASEEQVLQEAGTVWYPNSAFKTAQAIQDFNNGEQLPLMVFANWRGFSGGQRDMYFEVLKYGAQIVDALTKYKQPVIVYIIPNGELRGGSWVVIDPSINPEMMEMYADAKSRGGVIEPNGIVEIKFRKPHLLACMERLDPEVRMLRQALANPDATPDERAATKKQLEEREQKLLPVYTQIAVQFADLHDRAGRMVAKGVVRREVQWAESRTYFFYRLKRRLLEEQARKAILQVQPEITRPEQAQLLAQWFAKRHADADFDLDDFAVASWFEDEKDDIATALAAWKDEIAAQRVAQQVTLASDEALAAALLQLPAERREQLLSRLQ</sequence>
<evidence type="ECO:0000256" key="5">
    <source>
        <dbReference type="ARBA" id="ARBA00022741"/>
    </source>
</evidence>
<evidence type="ECO:0000259" key="18">
    <source>
        <dbReference type="PROSITE" id="PS50979"/>
    </source>
</evidence>
<dbReference type="CDD" id="cd06850">
    <property type="entry name" value="biotinyl_domain"/>
    <property type="match status" value="1"/>
</dbReference>
<keyword evidence="4" id="KW-0436">Ligase</keyword>
<dbReference type="InterPro" id="IPR011054">
    <property type="entry name" value="Rudment_hybrid_motif"/>
</dbReference>
<evidence type="ECO:0000259" key="20">
    <source>
        <dbReference type="PROSITE" id="PS50989"/>
    </source>
</evidence>
<feature type="domain" description="Biotin carboxylation" evidence="18">
    <location>
        <begin position="33"/>
        <end position="541"/>
    </location>
</feature>
<dbReference type="InterPro" id="IPR011762">
    <property type="entry name" value="COA_CT_N"/>
</dbReference>
<dbReference type="STRING" id="763665.A0A2G5BB86"/>
<dbReference type="PANTHER" id="PTHR45728">
    <property type="entry name" value="ACETYL-COA CARBOXYLASE, ISOFORM A"/>
    <property type="match status" value="1"/>
</dbReference>
<dbReference type="Pfam" id="PF21385">
    <property type="entry name" value="ACCA_BT"/>
    <property type="match status" value="1"/>
</dbReference>
<dbReference type="PROSITE" id="PS00866">
    <property type="entry name" value="CPSASE_1"/>
    <property type="match status" value="1"/>
</dbReference>
<dbReference type="InterPro" id="IPR011763">
    <property type="entry name" value="COA_CT_C"/>
</dbReference>
<dbReference type="GO" id="GO:2001295">
    <property type="term" value="P:malonyl-CoA biosynthetic process"/>
    <property type="evidence" value="ECO:0007669"/>
    <property type="project" value="UniProtKB-UniPathway"/>
</dbReference>
<gene>
    <name evidence="21" type="ORF">COEREDRAFT_8938</name>
</gene>
<dbReference type="PROSITE" id="PS50968">
    <property type="entry name" value="BIOTINYL_LIPOYL"/>
    <property type="match status" value="1"/>
</dbReference>
<dbReference type="OrthoDB" id="14612at2759"/>
<evidence type="ECO:0000256" key="2">
    <source>
        <dbReference type="ARBA" id="ARBA00004956"/>
    </source>
</evidence>
<feature type="domain" description="Lipoyl-binding" evidence="16">
    <location>
        <begin position="668"/>
        <end position="742"/>
    </location>
</feature>
<dbReference type="InterPro" id="IPR034733">
    <property type="entry name" value="AcCoA_carboxyl_beta"/>
</dbReference>
<evidence type="ECO:0000256" key="9">
    <source>
        <dbReference type="ARBA" id="ARBA00023160"/>
    </source>
</evidence>
<keyword evidence="9" id="KW-0275">Fatty acid biosynthesis</keyword>
<dbReference type="GO" id="GO:0046872">
    <property type="term" value="F:metal ion binding"/>
    <property type="evidence" value="ECO:0007669"/>
    <property type="project" value="InterPro"/>
</dbReference>
<proteinExistence type="predicted"/>
<dbReference type="Pfam" id="PF01039">
    <property type="entry name" value="Carboxyl_trans"/>
    <property type="match status" value="1"/>
</dbReference>
<evidence type="ECO:0000256" key="7">
    <source>
        <dbReference type="ARBA" id="ARBA00022840"/>
    </source>
</evidence>
<dbReference type="InterPro" id="IPR011053">
    <property type="entry name" value="Single_hybrid_motif"/>
</dbReference>
<dbReference type="GO" id="GO:0004075">
    <property type="term" value="F:biotin carboxylase activity"/>
    <property type="evidence" value="ECO:0007669"/>
    <property type="project" value="UniProtKB-EC"/>
</dbReference>
<keyword evidence="10" id="KW-0092">Biotin</keyword>